<keyword evidence="10" id="KW-1185">Reference proteome</keyword>
<comment type="similarity">
    <text evidence="5">Belongs to the DksA family.</text>
</comment>
<protein>
    <recommendedName>
        <fullName evidence="5">RNA polymerase-binding transcription factor DksA</fullName>
    </recommendedName>
</protein>
<evidence type="ECO:0000256" key="1">
    <source>
        <dbReference type="ARBA" id="ARBA00022490"/>
    </source>
</evidence>
<evidence type="ECO:0000256" key="4">
    <source>
        <dbReference type="ARBA" id="ARBA00022833"/>
    </source>
</evidence>
<evidence type="ECO:0000259" key="7">
    <source>
        <dbReference type="Pfam" id="PF01258"/>
    </source>
</evidence>
<sequence>MSEPITLPEGYQPSEEETYMNDYQLEFFRRRLLAWKNELQQEENHASELLQENDWRQADDVDRASLESDTTLELRTTERYHKLIKKIDEALERIQDGSFGYCDETGEEIGLKRLLARPIATLSIEAKERQERLEKQHRKS</sequence>
<dbReference type="PANTHER" id="PTHR33823:SF2">
    <property type="entry name" value="RNA POLYMERASE-BINDING TRANSCRIPTION FACTOR DKSA"/>
    <property type="match status" value="1"/>
</dbReference>
<dbReference type="Gene3D" id="1.20.120.910">
    <property type="entry name" value="DksA, coiled-coil domain"/>
    <property type="match status" value="1"/>
</dbReference>
<accession>A0A251X9D6</accession>
<dbReference type="SUPFAM" id="SSF109635">
    <property type="entry name" value="DnaK suppressor protein DksA, alpha-hairpin domain"/>
    <property type="match status" value="1"/>
</dbReference>
<evidence type="ECO:0000256" key="6">
    <source>
        <dbReference type="PROSITE-ProRule" id="PRU00510"/>
    </source>
</evidence>
<comment type="subcellular location">
    <subcellularLocation>
        <location evidence="5">Cytoplasm</location>
    </subcellularLocation>
</comment>
<organism evidence="9 10">
    <name type="scientific">Thioflexithrix psekupsensis</name>
    <dbReference type="NCBI Taxonomy" id="1570016"/>
    <lineage>
        <taxon>Bacteria</taxon>
        <taxon>Pseudomonadati</taxon>
        <taxon>Pseudomonadota</taxon>
        <taxon>Gammaproteobacteria</taxon>
        <taxon>Thiotrichales</taxon>
        <taxon>Thioflexithrix</taxon>
    </lineage>
</organism>
<keyword evidence="3 5" id="KW-0863">Zinc-finger</keyword>
<dbReference type="RefSeq" id="WP_086488185.1">
    <property type="nucleotide sequence ID" value="NZ_MSLT01000012.1"/>
</dbReference>
<dbReference type="GO" id="GO:0005737">
    <property type="term" value="C:cytoplasm"/>
    <property type="evidence" value="ECO:0007669"/>
    <property type="project" value="UniProtKB-SubCell"/>
</dbReference>
<dbReference type="Pfam" id="PF01258">
    <property type="entry name" value="zf-dskA_traR"/>
    <property type="match status" value="1"/>
</dbReference>
<dbReference type="Pfam" id="PF21157">
    <property type="entry name" value="DksA_N"/>
    <property type="match status" value="1"/>
</dbReference>
<dbReference type="PROSITE" id="PS01102">
    <property type="entry name" value="ZF_DKSA_1"/>
    <property type="match status" value="1"/>
</dbReference>
<feature type="domain" description="Zinc finger DksA/TraR C4-type" evidence="7">
    <location>
        <begin position="97"/>
        <end position="132"/>
    </location>
</feature>
<keyword evidence="5" id="KW-0175">Coiled coil</keyword>
<dbReference type="SUPFAM" id="SSF57716">
    <property type="entry name" value="Glucocorticoid receptor-like (DNA-binding domain)"/>
    <property type="match status" value="1"/>
</dbReference>
<dbReference type="InterPro" id="IPR037187">
    <property type="entry name" value="DnaK_N"/>
</dbReference>
<evidence type="ECO:0000313" key="10">
    <source>
        <dbReference type="Proteomes" id="UP000194798"/>
    </source>
</evidence>
<dbReference type="AlphaFoldDB" id="A0A251X9D6"/>
<comment type="caution">
    <text evidence="5">Lacks conserved residue(s) required for the propagation of feature annotation.</text>
</comment>
<evidence type="ECO:0000256" key="5">
    <source>
        <dbReference type="HAMAP-Rule" id="MF_00926"/>
    </source>
</evidence>
<dbReference type="GO" id="GO:0008270">
    <property type="term" value="F:zinc ion binding"/>
    <property type="evidence" value="ECO:0007669"/>
    <property type="project" value="UniProtKB-UniRule"/>
</dbReference>
<dbReference type="PROSITE" id="PS51128">
    <property type="entry name" value="ZF_DKSA_2"/>
    <property type="match status" value="1"/>
</dbReference>
<evidence type="ECO:0000256" key="3">
    <source>
        <dbReference type="ARBA" id="ARBA00022771"/>
    </source>
</evidence>
<keyword evidence="4 5" id="KW-0862">Zinc</keyword>
<feature type="coiled-coil region" evidence="5">
    <location>
        <begin position="25"/>
        <end position="52"/>
    </location>
</feature>
<dbReference type="InterPro" id="IPR012784">
    <property type="entry name" value="DksA_RNA_pol-bd"/>
</dbReference>
<dbReference type="HAMAP" id="MF_00926">
    <property type="entry name" value="DksA"/>
    <property type="match status" value="1"/>
</dbReference>
<name>A0A251X9D6_9GAMM</name>
<dbReference type="InterPro" id="IPR048489">
    <property type="entry name" value="DksA_N"/>
</dbReference>
<dbReference type="InterPro" id="IPR000962">
    <property type="entry name" value="Znf_DskA_TraR"/>
</dbReference>
<gene>
    <name evidence="5" type="primary">dksA</name>
    <name evidence="9" type="ORF">TPSD3_08835</name>
</gene>
<dbReference type="Proteomes" id="UP000194798">
    <property type="component" value="Unassembled WGS sequence"/>
</dbReference>
<reference evidence="9 10" key="1">
    <citation type="submission" date="2016-12" db="EMBL/GenBank/DDBJ databases">
        <title>Thioflexothrix psekupsii D3 genome sequencing and assembly.</title>
        <authorList>
            <person name="Fomenkov A."/>
            <person name="Vincze T."/>
            <person name="Grabovich M."/>
            <person name="Anton B.P."/>
            <person name="Dubinina G."/>
            <person name="Orlova M."/>
            <person name="Belousova E."/>
            <person name="Roberts R.J."/>
        </authorList>
    </citation>
    <scope>NUCLEOTIDE SEQUENCE [LARGE SCALE GENOMIC DNA]</scope>
    <source>
        <strain evidence="9">D3</strain>
    </source>
</reference>
<dbReference type="GO" id="GO:0010468">
    <property type="term" value="P:regulation of gene expression"/>
    <property type="evidence" value="ECO:0007669"/>
    <property type="project" value="UniProtKB-UniRule"/>
</dbReference>
<evidence type="ECO:0000259" key="8">
    <source>
        <dbReference type="Pfam" id="PF21157"/>
    </source>
</evidence>
<keyword evidence="2 5" id="KW-0479">Metal-binding</keyword>
<comment type="caution">
    <text evidence="9">The sequence shown here is derived from an EMBL/GenBank/DDBJ whole genome shotgun (WGS) entry which is preliminary data.</text>
</comment>
<dbReference type="PANTHER" id="PTHR33823">
    <property type="entry name" value="RNA POLYMERASE-BINDING TRANSCRIPTION FACTOR DKSA-RELATED"/>
    <property type="match status" value="1"/>
</dbReference>
<feature type="domain" description="DnaK suppressor protein DksA N-terminal" evidence="8">
    <location>
        <begin position="24"/>
        <end position="94"/>
    </location>
</feature>
<dbReference type="EMBL" id="MSLT01000012">
    <property type="protein sequence ID" value="OUD14404.1"/>
    <property type="molecule type" value="Genomic_DNA"/>
</dbReference>
<keyword evidence="1 5" id="KW-0963">Cytoplasm</keyword>
<evidence type="ECO:0000256" key="2">
    <source>
        <dbReference type="ARBA" id="ARBA00022723"/>
    </source>
</evidence>
<comment type="subunit">
    <text evidence="5">Interacts directly with the RNA polymerase.</text>
</comment>
<dbReference type="InterPro" id="IPR020458">
    <property type="entry name" value="Znf_DskA_TraR_CS"/>
</dbReference>
<evidence type="ECO:0000313" key="9">
    <source>
        <dbReference type="EMBL" id="OUD14404.1"/>
    </source>
</evidence>
<proteinExistence type="inferred from homology"/>
<dbReference type="OrthoDB" id="9803742at2"/>
<feature type="zinc finger region" description="dksA C4-type" evidence="6">
    <location>
        <begin position="102"/>
        <end position="126"/>
    </location>
</feature>
<dbReference type="NCBIfam" id="TIGR02420">
    <property type="entry name" value="dksA"/>
    <property type="match status" value="1"/>
</dbReference>
<comment type="function">
    <text evidence="5">Transcription factor that acts by binding directly to the RNA polymerase (RNAP). Required for negative regulation of rRNA expression and positive regulation of several amino acid biosynthesis promoters. Also required for regulation of fis expression.</text>
</comment>